<feature type="domain" description="DUF58" evidence="1">
    <location>
        <begin position="51"/>
        <end position="260"/>
    </location>
</feature>
<evidence type="ECO:0000259" key="1">
    <source>
        <dbReference type="Pfam" id="PF01882"/>
    </source>
</evidence>
<proteinExistence type="predicted"/>
<dbReference type="InterPro" id="IPR002881">
    <property type="entry name" value="DUF58"/>
</dbReference>
<evidence type="ECO:0000313" key="3">
    <source>
        <dbReference type="Proteomes" id="UP000319383"/>
    </source>
</evidence>
<dbReference type="Gene3D" id="3.40.50.410">
    <property type="entry name" value="von Willebrand factor, type A domain"/>
    <property type="match status" value="1"/>
</dbReference>
<protein>
    <submittedName>
        <fullName evidence="2">VWA domain containing CoxE-like protein</fullName>
    </submittedName>
</protein>
<dbReference type="PANTHER" id="PTHR33608">
    <property type="entry name" value="BLL2464 PROTEIN"/>
    <property type="match status" value="1"/>
</dbReference>
<organism evidence="2 3">
    <name type="scientific">Symmachiella dynata</name>
    <dbReference type="NCBI Taxonomy" id="2527995"/>
    <lineage>
        <taxon>Bacteria</taxon>
        <taxon>Pseudomonadati</taxon>
        <taxon>Planctomycetota</taxon>
        <taxon>Planctomycetia</taxon>
        <taxon>Planctomycetales</taxon>
        <taxon>Planctomycetaceae</taxon>
        <taxon>Symmachiella</taxon>
    </lineage>
</organism>
<dbReference type="SUPFAM" id="SSF53300">
    <property type="entry name" value="vWA-like"/>
    <property type="match status" value="1"/>
</dbReference>
<gene>
    <name evidence="2" type="ORF">Mal52_49090</name>
</gene>
<dbReference type="AlphaFoldDB" id="A0A517ZV88"/>
<reference evidence="2 3" key="1">
    <citation type="submission" date="2019-02" db="EMBL/GenBank/DDBJ databases">
        <title>Deep-cultivation of Planctomycetes and their phenomic and genomic characterization uncovers novel biology.</title>
        <authorList>
            <person name="Wiegand S."/>
            <person name="Jogler M."/>
            <person name="Boedeker C."/>
            <person name="Pinto D."/>
            <person name="Vollmers J."/>
            <person name="Rivas-Marin E."/>
            <person name="Kohn T."/>
            <person name="Peeters S.H."/>
            <person name="Heuer A."/>
            <person name="Rast P."/>
            <person name="Oberbeckmann S."/>
            <person name="Bunk B."/>
            <person name="Jeske O."/>
            <person name="Meyerdierks A."/>
            <person name="Storesund J.E."/>
            <person name="Kallscheuer N."/>
            <person name="Luecker S."/>
            <person name="Lage O.M."/>
            <person name="Pohl T."/>
            <person name="Merkel B.J."/>
            <person name="Hornburger P."/>
            <person name="Mueller R.-W."/>
            <person name="Bruemmer F."/>
            <person name="Labrenz M."/>
            <person name="Spormann A.M."/>
            <person name="Op den Camp H."/>
            <person name="Overmann J."/>
            <person name="Amann R."/>
            <person name="Jetten M.S.M."/>
            <person name="Mascher T."/>
            <person name="Medema M.H."/>
            <person name="Devos D.P."/>
            <person name="Kaster A.-K."/>
            <person name="Ovreas L."/>
            <person name="Rohde M."/>
            <person name="Galperin M.Y."/>
            <person name="Jogler C."/>
        </authorList>
    </citation>
    <scope>NUCLEOTIDE SEQUENCE [LARGE SCALE GENOMIC DNA]</scope>
    <source>
        <strain evidence="2 3">Mal52</strain>
    </source>
</reference>
<dbReference type="EMBL" id="CP036276">
    <property type="protein sequence ID" value="QDU46389.1"/>
    <property type="molecule type" value="Genomic_DNA"/>
</dbReference>
<accession>A0A517ZV88</accession>
<dbReference type="KEGG" id="sdyn:Mal52_49090"/>
<evidence type="ECO:0000313" key="2">
    <source>
        <dbReference type="EMBL" id="QDU46389.1"/>
    </source>
</evidence>
<dbReference type="PANTHER" id="PTHR33608:SF7">
    <property type="entry name" value="DUF58 DOMAIN-CONTAINING PROTEIN"/>
    <property type="match status" value="1"/>
</dbReference>
<sequence>MSTAPNGIELLDSEALGKVGNLELLSTNVVDGVLSGLHRSTLKGGCFEFAEHRAYSAGDEIRLIDWRVYAKSDRYYIKQFEEETNLQAVMVVDASGSMQYGHSTVSKLDYARMACACLSRLMLRQRDAVGIALIDQKMRQYIPPRAHAHHLQAILDALRRNEAGGMTSLASNLQEVARRIKRRGLIVIFSDCFGELEPLKKAIHHLRLRGHEVLIFHVLAPEERTFPFDRFSQFECFEEDGLRIDLDPPSVRKAYLERMRVYLEDLQESCARLACDYVPLSTEDNLGDTLAYYLNRRAARIKK</sequence>
<dbReference type="Pfam" id="PF01882">
    <property type="entry name" value="DUF58"/>
    <property type="match status" value="1"/>
</dbReference>
<dbReference type="InterPro" id="IPR036465">
    <property type="entry name" value="vWFA_dom_sf"/>
</dbReference>
<dbReference type="RefSeq" id="WP_145378908.1">
    <property type="nucleotide sequence ID" value="NZ_CP036276.1"/>
</dbReference>
<dbReference type="Proteomes" id="UP000319383">
    <property type="component" value="Chromosome"/>
</dbReference>
<keyword evidence="3" id="KW-1185">Reference proteome</keyword>
<name>A0A517ZV88_9PLAN</name>